<dbReference type="GO" id="GO:0005829">
    <property type="term" value="C:cytosol"/>
    <property type="evidence" value="ECO:0007669"/>
    <property type="project" value="TreeGrafter"/>
</dbReference>
<sequence>MSAVLNFIRLQDLIDQNALQGKRVFIRADLNVPQDDAGNITEDTRIRASVPAIKAAVAAGAKVMVTSHLGRPTEGEFKPEDSLAPVAKRLSELLGQPVELKQNWVDGAGLEGLQAGQVVLLENVRVNKGEKKNSDELAQKMAALCDIYVNDAFGTAHRAEASTHGIAKFAPVAAAGPLLAAELDALGKALGAPARPLLAIVAGSKVSSKLSILKALADKVDNLIVGGGIANTFMKAVGLNIGKSLVENDLVDEAKAIIDIMAKRGAQVPIPVDVVCAKEFSPTAAATVKDVKDVADDDMILDIGPKTAAQLAAQIAAAGTVVWNGPVGVFEFDQFGEGTKTLALAIAQSKAFSIAGGGDTLAAIAKYNISEQVGYISTGGGAFLEFLEGKVLPAVEILTQRAAK</sequence>
<evidence type="ECO:0000313" key="17">
    <source>
        <dbReference type="Proteomes" id="UP000439986"/>
    </source>
</evidence>
<comment type="subunit">
    <text evidence="5 12">Monomer.</text>
</comment>
<feature type="binding site" evidence="12">
    <location>
        <position position="158"/>
    </location>
    <ligand>
        <name>substrate</name>
    </ligand>
</feature>
<evidence type="ECO:0000256" key="10">
    <source>
        <dbReference type="ARBA" id="ARBA00022777"/>
    </source>
</evidence>
<dbReference type="AlphaFoldDB" id="A0A844DDN2"/>
<evidence type="ECO:0000256" key="3">
    <source>
        <dbReference type="ARBA" id="ARBA00005215"/>
    </source>
</evidence>
<feature type="binding site" evidence="12 14">
    <location>
        <begin position="357"/>
        <end position="360"/>
    </location>
    <ligand>
        <name>ATP</name>
        <dbReference type="ChEBI" id="CHEBI:30616"/>
    </ligand>
</feature>
<dbReference type="HAMAP" id="MF_00145">
    <property type="entry name" value="Phosphoglyc_kinase"/>
    <property type="match status" value="1"/>
</dbReference>
<dbReference type="GO" id="GO:0005524">
    <property type="term" value="F:ATP binding"/>
    <property type="evidence" value="ECO:0007669"/>
    <property type="project" value="UniProtKB-KW"/>
</dbReference>
<evidence type="ECO:0000256" key="12">
    <source>
        <dbReference type="HAMAP-Rule" id="MF_00145"/>
    </source>
</evidence>
<dbReference type="Pfam" id="PF00162">
    <property type="entry name" value="PGK"/>
    <property type="match status" value="1"/>
</dbReference>
<dbReference type="PANTHER" id="PTHR11406:SF23">
    <property type="entry name" value="PHOSPHOGLYCERATE KINASE 1, CHLOROPLASTIC-RELATED"/>
    <property type="match status" value="1"/>
</dbReference>
<organism evidence="16 17">
    <name type="scientific">Duganella aquatilis</name>
    <dbReference type="NCBI Taxonomy" id="2666082"/>
    <lineage>
        <taxon>Bacteria</taxon>
        <taxon>Pseudomonadati</taxon>
        <taxon>Pseudomonadota</taxon>
        <taxon>Betaproteobacteria</taxon>
        <taxon>Burkholderiales</taxon>
        <taxon>Oxalobacteraceae</taxon>
        <taxon>Telluria group</taxon>
        <taxon>Duganella</taxon>
    </lineage>
</organism>
<dbReference type="GO" id="GO:0006094">
    <property type="term" value="P:gluconeogenesis"/>
    <property type="evidence" value="ECO:0007669"/>
    <property type="project" value="TreeGrafter"/>
</dbReference>
<dbReference type="GO" id="GO:0004618">
    <property type="term" value="F:phosphoglycerate kinase activity"/>
    <property type="evidence" value="ECO:0007669"/>
    <property type="project" value="UniProtKB-UniRule"/>
</dbReference>
<dbReference type="EC" id="2.7.2.3" evidence="6 12"/>
<dbReference type="PIRSF" id="PIRSF000724">
    <property type="entry name" value="Pgk"/>
    <property type="match status" value="1"/>
</dbReference>
<keyword evidence="9 12" id="KW-0547">Nucleotide-binding</keyword>
<feature type="binding site" evidence="12 13">
    <location>
        <begin position="68"/>
        <end position="71"/>
    </location>
    <ligand>
        <name>substrate</name>
    </ligand>
</feature>
<evidence type="ECO:0000256" key="15">
    <source>
        <dbReference type="RuleBase" id="RU000532"/>
    </source>
</evidence>
<evidence type="ECO:0000256" key="7">
    <source>
        <dbReference type="ARBA" id="ARBA00022490"/>
    </source>
</evidence>
<feature type="binding site" evidence="12 14">
    <location>
        <position position="209"/>
    </location>
    <ligand>
        <name>ATP</name>
        <dbReference type="ChEBI" id="CHEBI:30616"/>
    </ligand>
</feature>
<feature type="binding site" evidence="12">
    <location>
        <position position="125"/>
    </location>
    <ligand>
        <name>substrate</name>
    </ligand>
</feature>
<evidence type="ECO:0000256" key="6">
    <source>
        <dbReference type="ARBA" id="ARBA00013061"/>
    </source>
</evidence>
<keyword evidence="10 12" id="KW-0418">Kinase</keyword>
<evidence type="ECO:0000256" key="5">
    <source>
        <dbReference type="ARBA" id="ARBA00011245"/>
    </source>
</evidence>
<dbReference type="InterPro" id="IPR015911">
    <property type="entry name" value="Phosphoglycerate_kinase_CS"/>
</dbReference>
<feature type="binding site" evidence="13">
    <location>
        <position position="158"/>
    </location>
    <ligand>
        <name>(2R)-3-phosphoglycerate</name>
        <dbReference type="ChEBI" id="CHEBI:58272"/>
    </ligand>
</feature>
<feature type="binding site" evidence="12 14">
    <location>
        <position position="331"/>
    </location>
    <ligand>
        <name>ATP</name>
        <dbReference type="ChEBI" id="CHEBI:30616"/>
    </ligand>
</feature>
<dbReference type="InterPro" id="IPR015824">
    <property type="entry name" value="Phosphoglycerate_kinase_N"/>
</dbReference>
<dbReference type="Gene3D" id="3.40.50.1260">
    <property type="entry name" value="Phosphoglycerate kinase, N-terminal domain"/>
    <property type="match status" value="2"/>
</dbReference>
<keyword evidence="8 12" id="KW-0808">Transferase</keyword>
<dbReference type="PROSITE" id="PS00111">
    <property type="entry name" value="PGLYCERATE_KINASE"/>
    <property type="match status" value="1"/>
</dbReference>
<dbReference type="FunFam" id="3.40.50.1260:FF:000001">
    <property type="entry name" value="Phosphoglycerate kinase"/>
    <property type="match status" value="1"/>
</dbReference>
<evidence type="ECO:0000313" key="16">
    <source>
        <dbReference type="EMBL" id="MRW86170.1"/>
    </source>
</evidence>
<proteinExistence type="inferred from homology"/>
<gene>
    <name evidence="12 16" type="primary">pgk</name>
    <name evidence="16" type="ORF">GJ698_19030</name>
</gene>
<comment type="subcellular location">
    <subcellularLocation>
        <location evidence="2 12">Cytoplasm</location>
    </subcellularLocation>
</comment>
<comment type="caution">
    <text evidence="16">The sequence shown here is derived from an EMBL/GenBank/DDBJ whole genome shotgun (WGS) entry which is preliminary data.</text>
</comment>
<dbReference type="EMBL" id="WKJL01000014">
    <property type="protein sequence ID" value="MRW86170.1"/>
    <property type="molecule type" value="Genomic_DNA"/>
</dbReference>
<dbReference type="InterPro" id="IPR036043">
    <property type="entry name" value="Phosphoglycerate_kinase_sf"/>
</dbReference>
<keyword evidence="11 12" id="KW-0067">ATP-binding</keyword>
<dbReference type="SUPFAM" id="SSF53748">
    <property type="entry name" value="Phosphoglycerate kinase"/>
    <property type="match status" value="1"/>
</dbReference>
<dbReference type="UniPathway" id="UPA00109">
    <property type="reaction ID" value="UER00185"/>
</dbReference>
<dbReference type="PRINTS" id="PR00477">
    <property type="entry name" value="PHGLYCKINASE"/>
</dbReference>
<dbReference type="GO" id="GO:0006096">
    <property type="term" value="P:glycolytic process"/>
    <property type="evidence" value="ECO:0007669"/>
    <property type="project" value="UniProtKB-UniRule"/>
</dbReference>
<comment type="catalytic activity">
    <reaction evidence="1 12 15">
        <text>(2R)-3-phosphoglycerate + ATP = (2R)-3-phospho-glyceroyl phosphate + ADP</text>
        <dbReference type="Rhea" id="RHEA:14801"/>
        <dbReference type="ChEBI" id="CHEBI:30616"/>
        <dbReference type="ChEBI" id="CHEBI:57604"/>
        <dbReference type="ChEBI" id="CHEBI:58272"/>
        <dbReference type="ChEBI" id="CHEBI:456216"/>
        <dbReference type="EC" id="2.7.2.3"/>
    </reaction>
</comment>
<feature type="binding site" evidence="12 13">
    <location>
        <begin position="29"/>
        <end position="31"/>
    </location>
    <ligand>
        <name>substrate</name>
    </ligand>
</feature>
<comment type="caution">
    <text evidence="12">Lacks conserved residue(s) required for the propagation of feature annotation.</text>
</comment>
<keyword evidence="17" id="KW-1185">Reference proteome</keyword>
<feature type="binding site" evidence="13">
    <location>
        <position position="45"/>
    </location>
    <ligand>
        <name>(2R)-3-phosphoglycerate</name>
        <dbReference type="ChEBI" id="CHEBI:58272"/>
    </ligand>
</feature>
<dbReference type="RefSeq" id="WP_154359428.1">
    <property type="nucleotide sequence ID" value="NZ_WKJL01000014.1"/>
</dbReference>
<evidence type="ECO:0000256" key="4">
    <source>
        <dbReference type="ARBA" id="ARBA00008982"/>
    </source>
</evidence>
<reference evidence="16 17" key="1">
    <citation type="submission" date="2019-11" db="EMBL/GenBank/DDBJ databases">
        <title>Novel species isolated from a subtropical stream in China.</title>
        <authorList>
            <person name="Lu H."/>
        </authorList>
    </citation>
    <scope>NUCLEOTIDE SEQUENCE [LARGE SCALE GENOMIC DNA]</scope>
    <source>
        <strain evidence="16 17">FT26W</strain>
    </source>
</reference>
<dbReference type="GO" id="GO:0043531">
    <property type="term" value="F:ADP binding"/>
    <property type="evidence" value="ECO:0007669"/>
    <property type="project" value="TreeGrafter"/>
</dbReference>
<comment type="pathway">
    <text evidence="12">Carbohydrate degradation; glycolysis; pyruvate from D-glyceraldehyde 3-phosphate: step 2/5.</text>
</comment>
<evidence type="ECO:0000256" key="11">
    <source>
        <dbReference type="ARBA" id="ARBA00022840"/>
    </source>
</evidence>
<comment type="pathway">
    <text evidence="3">Carbohydrate biosynthesis; Calvin cycle.</text>
</comment>
<feature type="binding site" evidence="12">
    <location>
        <position position="45"/>
    </location>
    <ligand>
        <name>substrate</name>
    </ligand>
</feature>
<dbReference type="PANTHER" id="PTHR11406">
    <property type="entry name" value="PHOSPHOGLYCERATE KINASE"/>
    <property type="match status" value="1"/>
</dbReference>
<evidence type="ECO:0000256" key="8">
    <source>
        <dbReference type="ARBA" id="ARBA00022679"/>
    </source>
</evidence>
<evidence type="ECO:0000256" key="14">
    <source>
        <dbReference type="PIRSR" id="PIRSR000724-2"/>
    </source>
</evidence>
<evidence type="ECO:0000256" key="13">
    <source>
        <dbReference type="PIRSR" id="PIRSR000724-1"/>
    </source>
</evidence>
<evidence type="ECO:0000256" key="1">
    <source>
        <dbReference type="ARBA" id="ARBA00000642"/>
    </source>
</evidence>
<accession>A0A844DDN2</accession>
<comment type="similarity">
    <text evidence="4 12 15">Belongs to the phosphoglycerate kinase family.</text>
</comment>
<dbReference type="Proteomes" id="UP000439986">
    <property type="component" value="Unassembled WGS sequence"/>
</dbReference>
<keyword evidence="7 12" id="KW-0963">Cytoplasm</keyword>
<feature type="binding site" evidence="13">
    <location>
        <position position="125"/>
    </location>
    <ligand>
        <name>(2R)-3-phosphoglycerate</name>
        <dbReference type="ChEBI" id="CHEBI:58272"/>
    </ligand>
</feature>
<protein>
    <recommendedName>
        <fullName evidence="6 12">Phosphoglycerate kinase</fullName>
        <ecNumber evidence="6 12">2.7.2.3</ecNumber>
    </recommendedName>
</protein>
<evidence type="ECO:0000256" key="9">
    <source>
        <dbReference type="ARBA" id="ARBA00022741"/>
    </source>
</evidence>
<name>A0A844DDN2_9BURK</name>
<keyword evidence="12" id="KW-0324">Glycolysis</keyword>
<dbReference type="InterPro" id="IPR001576">
    <property type="entry name" value="Phosphoglycerate_kinase"/>
</dbReference>
<dbReference type="FunFam" id="3.40.50.1260:FF:000002">
    <property type="entry name" value="Phosphoglycerate kinase"/>
    <property type="match status" value="1"/>
</dbReference>
<evidence type="ECO:0000256" key="2">
    <source>
        <dbReference type="ARBA" id="ARBA00004496"/>
    </source>
</evidence>